<proteinExistence type="predicted"/>
<feature type="domain" description="C2H2-type" evidence="8">
    <location>
        <begin position="256"/>
        <end position="283"/>
    </location>
</feature>
<keyword evidence="3" id="KW-0677">Repeat</keyword>
<feature type="domain" description="C2H2-type" evidence="8">
    <location>
        <begin position="228"/>
        <end position="255"/>
    </location>
</feature>
<dbReference type="EMBL" id="JBDJPC010000001">
    <property type="protein sequence ID" value="KAL1517652.1"/>
    <property type="molecule type" value="Genomic_DNA"/>
</dbReference>
<evidence type="ECO:0000259" key="8">
    <source>
        <dbReference type="PROSITE" id="PS50157"/>
    </source>
</evidence>
<dbReference type="InterPro" id="IPR036236">
    <property type="entry name" value="Znf_C2H2_sf"/>
</dbReference>
<dbReference type="Gene3D" id="3.30.160.60">
    <property type="entry name" value="Classic Zinc Finger"/>
    <property type="match status" value="5"/>
</dbReference>
<dbReference type="PANTHER" id="PTHR24381:SF393">
    <property type="entry name" value="CHROMATIN-LINKED ADAPTOR FOR MSL PROTEINS, ISOFORM B"/>
    <property type="match status" value="1"/>
</dbReference>
<evidence type="ECO:0000313" key="10">
    <source>
        <dbReference type="Proteomes" id="UP001566132"/>
    </source>
</evidence>
<keyword evidence="2" id="KW-0479">Metal-binding</keyword>
<evidence type="ECO:0000256" key="6">
    <source>
        <dbReference type="ARBA" id="ARBA00023242"/>
    </source>
</evidence>
<dbReference type="GO" id="GO:0005634">
    <property type="term" value="C:nucleus"/>
    <property type="evidence" value="ECO:0007669"/>
    <property type="project" value="UniProtKB-SubCell"/>
</dbReference>
<dbReference type="InterPro" id="IPR013087">
    <property type="entry name" value="Znf_C2H2_type"/>
</dbReference>
<reference evidence="9 10" key="1">
    <citation type="submission" date="2024-05" db="EMBL/GenBank/DDBJ databases">
        <title>Genetic variation in Jamaican populations of the coffee berry borer (Hypothenemus hampei).</title>
        <authorList>
            <person name="Errbii M."/>
            <person name="Myrie A."/>
        </authorList>
    </citation>
    <scope>NUCLEOTIDE SEQUENCE [LARGE SCALE GENOMIC DNA]</scope>
    <source>
        <strain evidence="9">JA-Hopewell-2020-01-JO</strain>
        <tissue evidence="9">Whole body</tissue>
    </source>
</reference>
<feature type="domain" description="C2H2-type" evidence="8">
    <location>
        <begin position="79"/>
        <end position="106"/>
    </location>
</feature>
<dbReference type="FunFam" id="3.30.160.60:FF:000688">
    <property type="entry name" value="zinc finger protein 197 isoform X1"/>
    <property type="match status" value="1"/>
</dbReference>
<accession>A0ABD1FF06</accession>
<evidence type="ECO:0000256" key="7">
    <source>
        <dbReference type="PROSITE-ProRule" id="PRU00042"/>
    </source>
</evidence>
<dbReference type="Pfam" id="PF00096">
    <property type="entry name" value="zf-C2H2"/>
    <property type="match status" value="1"/>
</dbReference>
<organism evidence="9 10">
    <name type="scientific">Hypothenemus hampei</name>
    <name type="common">Coffee berry borer</name>
    <dbReference type="NCBI Taxonomy" id="57062"/>
    <lineage>
        <taxon>Eukaryota</taxon>
        <taxon>Metazoa</taxon>
        <taxon>Ecdysozoa</taxon>
        <taxon>Arthropoda</taxon>
        <taxon>Hexapoda</taxon>
        <taxon>Insecta</taxon>
        <taxon>Pterygota</taxon>
        <taxon>Neoptera</taxon>
        <taxon>Endopterygota</taxon>
        <taxon>Coleoptera</taxon>
        <taxon>Polyphaga</taxon>
        <taxon>Cucujiformia</taxon>
        <taxon>Curculionidae</taxon>
        <taxon>Scolytinae</taxon>
        <taxon>Hypothenemus</taxon>
    </lineage>
</organism>
<evidence type="ECO:0000313" key="9">
    <source>
        <dbReference type="EMBL" id="KAL1517652.1"/>
    </source>
</evidence>
<dbReference type="InterPro" id="IPR008598">
    <property type="entry name" value="Di19_Zn-bd"/>
</dbReference>
<evidence type="ECO:0000256" key="4">
    <source>
        <dbReference type="ARBA" id="ARBA00022771"/>
    </source>
</evidence>
<dbReference type="GO" id="GO:0008270">
    <property type="term" value="F:zinc ion binding"/>
    <property type="evidence" value="ECO:0007669"/>
    <property type="project" value="UniProtKB-KW"/>
</dbReference>
<gene>
    <name evidence="9" type="ORF">ABEB36_001390</name>
</gene>
<evidence type="ECO:0000256" key="2">
    <source>
        <dbReference type="ARBA" id="ARBA00022723"/>
    </source>
</evidence>
<dbReference type="Pfam" id="PF05605">
    <property type="entry name" value="zf-Di19"/>
    <property type="match status" value="1"/>
</dbReference>
<dbReference type="Pfam" id="PF12874">
    <property type="entry name" value="zf-met"/>
    <property type="match status" value="1"/>
</dbReference>
<evidence type="ECO:0000256" key="5">
    <source>
        <dbReference type="ARBA" id="ARBA00022833"/>
    </source>
</evidence>
<keyword evidence="5" id="KW-0862">Zinc</keyword>
<dbReference type="PROSITE" id="PS00028">
    <property type="entry name" value="ZINC_FINGER_C2H2_1"/>
    <property type="match status" value="5"/>
</dbReference>
<dbReference type="FunFam" id="3.30.160.60:FF:000145">
    <property type="entry name" value="Zinc finger protein 574"/>
    <property type="match status" value="1"/>
</dbReference>
<dbReference type="Proteomes" id="UP001566132">
    <property type="component" value="Unassembled WGS sequence"/>
</dbReference>
<feature type="domain" description="C2H2-type" evidence="8">
    <location>
        <begin position="135"/>
        <end position="157"/>
    </location>
</feature>
<name>A0ABD1FF06_HYPHA</name>
<keyword evidence="10" id="KW-1185">Reference proteome</keyword>
<feature type="domain" description="C2H2-type" evidence="8">
    <location>
        <begin position="163"/>
        <end position="191"/>
    </location>
</feature>
<keyword evidence="6" id="KW-0539">Nucleus</keyword>
<dbReference type="PANTHER" id="PTHR24381">
    <property type="entry name" value="ZINC FINGER PROTEIN"/>
    <property type="match status" value="1"/>
</dbReference>
<dbReference type="AlphaFoldDB" id="A0ABD1FF06"/>
<dbReference type="SUPFAM" id="SSF57667">
    <property type="entry name" value="beta-beta-alpha zinc fingers"/>
    <property type="match status" value="3"/>
</dbReference>
<comment type="caution">
    <text evidence="9">The sequence shown here is derived from an EMBL/GenBank/DDBJ whole genome shotgun (WGS) entry which is preliminary data.</text>
</comment>
<sequence>MDDTNLDLLANNLELDSESESSSQNKRPCNHCGIPYKLLGRHLETHGPHNCLECLLHFPTEREYKEHACQVHNQKEIAYICEICNQGFFSPTQLALHNYKHTEKYCCPHCDFVTRGKHKQSLINHIKRHEGQFSYFCDICGQGFLAKHTLSSHMEMHEDIPKYECEVCQKKFTVKRYLDVHKSLNHKLELYGIEEIYQCEICGRSFTFEKSLIRHLSAIHKRGEDRTVDCPICKKKIANKHNLKKHMRVHTGEKQFCCDLCGKAFAEKKYLQKHQVVHDREKDDKNTNTKKFILSDDENEEDVESYLLLADEENKDVVAKVLYLAYD</sequence>
<dbReference type="PROSITE" id="PS50157">
    <property type="entry name" value="ZINC_FINGER_C2H2_2"/>
    <property type="match status" value="6"/>
</dbReference>
<dbReference type="SMART" id="SM00355">
    <property type="entry name" value="ZnF_C2H2"/>
    <property type="match status" value="9"/>
</dbReference>
<protein>
    <recommendedName>
        <fullName evidence="8">C2H2-type domain-containing protein</fullName>
    </recommendedName>
</protein>
<comment type="subcellular location">
    <subcellularLocation>
        <location evidence="1">Nucleus</location>
    </subcellularLocation>
</comment>
<feature type="domain" description="C2H2-type" evidence="8">
    <location>
        <begin position="197"/>
        <end position="225"/>
    </location>
</feature>
<dbReference type="GO" id="GO:0030674">
    <property type="term" value="F:protein-macromolecule adaptor activity"/>
    <property type="evidence" value="ECO:0007669"/>
    <property type="project" value="UniProtKB-ARBA"/>
</dbReference>
<keyword evidence="4 7" id="KW-0863">Zinc-finger</keyword>
<evidence type="ECO:0000256" key="1">
    <source>
        <dbReference type="ARBA" id="ARBA00004123"/>
    </source>
</evidence>
<evidence type="ECO:0000256" key="3">
    <source>
        <dbReference type="ARBA" id="ARBA00022737"/>
    </source>
</evidence>